<feature type="domain" description="XRRM" evidence="17">
    <location>
        <begin position="436"/>
        <end position="554"/>
    </location>
</feature>
<dbReference type="CDD" id="cd12290">
    <property type="entry name" value="RRM1_LARP7"/>
    <property type="match status" value="1"/>
</dbReference>
<evidence type="ECO:0000256" key="13">
    <source>
        <dbReference type="PROSITE-ProRule" id="PRU00332"/>
    </source>
</evidence>
<dbReference type="PROSITE" id="PS50102">
    <property type="entry name" value="RRM"/>
    <property type="match status" value="1"/>
</dbReference>
<keyword evidence="19" id="KW-1185">Reference proteome</keyword>
<dbReference type="PANTHER" id="PTHR22792:SF62">
    <property type="entry name" value="LA-RELATED PROTEIN 7"/>
    <property type="match status" value="1"/>
</dbReference>
<dbReference type="GO" id="GO:0008380">
    <property type="term" value="P:RNA splicing"/>
    <property type="evidence" value="ECO:0007669"/>
    <property type="project" value="UniProtKB-KW"/>
</dbReference>
<comment type="subcellular location">
    <subcellularLocation>
        <location evidence="1">Nucleus</location>
        <location evidence="1">Nucleoplasm</location>
    </subcellularLocation>
</comment>
<dbReference type="CDD" id="cd07323">
    <property type="entry name" value="LAM"/>
    <property type="match status" value="1"/>
</dbReference>
<evidence type="ECO:0000256" key="2">
    <source>
        <dbReference type="ARBA" id="ARBA00008680"/>
    </source>
</evidence>
<organism evidence="18 19">
    <name type="scientific">Clytia hemisphaerica</name>
    <dbReference type="NCBI Taxonomy" id="252671"/>
    <lineage>
        <taxon>Eukaryota</taxon>
        <taxon>Metazoa</taxon>
        <taxon>Cnidaria</taxon>
        <taxon>Hydrozoa</taxon>
        <taxon>Hydroidolina</taxon>
        <taxon>Leptothecata</taxon>
        <taxon>Obeliida</taxon>
        <taxon>Clytiidae</taxon>
        <taxon>Clytia</taxon>
    </lineage>
</organism>
<feature type="region of interest" description="Disordered" evidence="14">
    <location>
        <begin position="173"/>
        <end position="312"/>
    </location>
</feature>
<dbReference type="GO" id="GO:0007283">
    <property type="term" value="P:spermatogenesis"/>
    <property type="evidence" value="ECO:0007669"/>
    <property type="project" value="UniProtKB-KW"/>
</dbReference>
<comment type="similarity">
    <text evidence="2">Belongs to the LARP7 family.</text>
</comment>
<keyword evidence="9" id="KW-0804">Transcription</keyword>
<dbReference type="Gene3D" id="3.30.70.330">
    <property type="match status" value="2"/>
</dbReference>
<dbReference type="InterPro" id="IPR014886">
    <property type="entry name" value="La_xRRM"/>
</dbReference>
<dbReference type="OrthoDB" id="439993at2759"/>
<dbReference type="SUPFAM" id="SSF54928">
    <property type="entry name" value="RNA-binding domain, RBD"/>
    <property type="match status" value="1"/>
</dbReference>
<evidence type="ECO:0000313" key="19">
    <source>
        <dbReference type="Proteomes" id="UP000594262"/>
    </source>
</evidence>
<feature type="region of interest" description="Disordered" evidence="14">
    <location>
        <begin position="362"/>
        <end position="437"/>
    </location>
</feature>
<evidence type="ECO:0000256" key="4">
    <source>
        <dbReference type="ARBA" id="ARBA00022664"/>
    </source>
</evidence>
<protein>
    <recommendedName>
        <fullName evidence="3">La-related protein 7</fullName>
    </recommendedName>
    <alternativeName>
        <fullName evidence="12">La ribonucleoprotein domain family member 7</fullName>
    </alternativeName>
</protein>
<dbReference type="AlphaFoldDB" id="A0A7M5VAW8"/>
<dbReference type="GO" id="GO:1990904">
    <property type="term" value="C:ribonucleoprotein complex"/>
    <property type="evidence" value="ECO:0007669"/>
    <property type="project" value="UniProtKB-UniRule"/>
</dbReference>
<dbReference type="Pfam" id="PF08777">
    <property type="entry name" value="RRM_3"/>
    <property type="match status" value="1"/>
</dbReference>
<evidence type="ECO:0000259" key="17">
    <source>
        <dbReference type="PROSITE" id="PS51939"/>
    </source>
</evidence>
<feature type="region of interest" description="Disordered" evidence="14">
    <location>
        <begin position="531"/>
        <end position="557"/>
    </location>
</feature>
<feature type="domain" description="RRM" evidence="15">
    <location>
        <begin position="109"/>
        <end position="185"/>
    </location>
</feature>
<evidence type="ECO:0000256" key="5">
    <source>
        <dbReference type="ARBA" id="ARBA00022782"/>
    </source>
</evidence>
<evidence type="ECO:0000313" key="18">
    <source>
        <dbReference type="EnsemblMetazoa" id="CLYHEMP007099.1"/>
    </source>
</evidence>
<feature type="domain" description="HTH La-type RNA-binding" evidence="16">
    <location>
        <begin position="11"/>
        <end position="102"/>
    </location>
</feature>
<feature type="compositionally biased region" description="Polar residues" evidence="14">
    <location>
        <begin position="381"/>
        <end position="397"/>
    </location>
</feature>
<keyword evidence="7 13" id="KW-0694">RNA-binding</keyword>
<dbReference type="GO" id="GO:0005654">
    <property type="term" value="C:nucleoplasm"/>
    <property type="evidence" value="ECO:0007669"/>
    <property type="project" value="UniProtKB-SubCell"/>
</dbReference>
<evidence type="ECO:0000256" key="10">
    <source>
        <dbReference type="ARBA" id="ARBA00023187"/>
    </source>
</evidence>
<dbReference type="InterPro" id="IPR034887">
    <property type="entry name" value="LARP7_RRM1"/>
</dbReference>
<feature type="compositionally biased region" description="Basic and acidic residues" evidence="14">
    <location>
        <begin position="173"/>
        <end position="182"/>
    </location>
</feature>
<dbReference type="EnsemblMetazoa" id="CLYHEMT007099.1">
    <property type="protein sequence ID" value="CLYHEMP007099.1"/>
    <property type="gene ID" value="CLYHEMG007099"/>
</dbReference>
<keyword evidence="6" id="KW-0744">Spermatogenesis</keyword>
<dbReference type="InterPro" id="IPR036388">
    <property type="entry name" value="WH-like_DNA-bd_sf"/>
</dbReference>
<evidence type="ECO:0000259" key="15">
    <source>
        <dbReference type="PROSITE" id="PS50102"/>
    </source>
</evidence>
<reference evidence="18" key="1">
    <citation type="submission" date="2021-01" db="UniProtKB">
        <authorList>
            <consortium name="EnsemblMetazoa"/>
        </authorList>
    </citation>
    <scope>IDENTIFICATION</scope>
</reference>
<dbReference type="SMART" id="SM00715">
    <property type="entry name" value="LA"/>
    <property type="match status" value="1"/>
</dbReference>
<dbReference type="SMART" id="SM00360">
    <property type="entry name" value="RRM"/>
    <property type="match status" value="1"/>
</dbReference>
<dbReference type="SUPFAM" id="SSF46785">
    <property type="entry name" value="Winged helix' DNA-binding domain"/>
    <property type="match status" value="1"/>
</dbReference>
<dbReference type="InterPro" id="IPR012677">
    <property type="entry name" value="Nucleotide-bd_a/b_plait_sf"/>
</dbReference>
<feature type="compositionally biased region" description="Basic and acidic residues" evidence="14">
    <location>
        <begin position="405"/>
        <end position="430"/>
    </location>
</feature>
<evidence type="ECO:0000256" key="8">
    <source>
        <dbReference type="ARBA" id="ARBA00023015"/>
    </source>
</evidence>
<evidence type="ECO:0000256" key="11">
    <source>
        <dbReference type="ARBA" id="ARBA00023242"/>
    </source>
</evidence>
<dbReference type="InterPro" id="IPR045180">
    <property type="entry name" value="La_dom_prot"/>
</dbReference>
<dbReference type="GO" id="GO:0003723">
    <property type="term" value="F:RNA binding"/>
    <property type="evidence" value="ECO:0007669"/>
    <property type="project" value="UniProtKB-UniRule"/>
</dbReference>
<dbReference type="GO" id="GO:0030154">
    <property type="term" value="P:cell differentiation"/>
    <property type="evidence" value="ECO:0007669"/>
    <property type="project" value="UniProtKB-KW"/>
</dbReference>
<dbReference type="Pfam" id="PF00076">
    <property type="entry name" value="RRM_1"/>
    <property type="match status" value="1"/>
</dbReference>
<evidence type="ECO:0000256" key="1">
    <source>
        <dbReference type="ARBA" id="ARBA00004642"/>
    </source>
</evidence>
<dbReference type="InterPro" id="IPR006630">
    <property type="entry name" value="La_HTH"/>
</dbReference>
<keyword evidence="8" id="KW-0805">Transcription regulation</keyword>
<dbReference type="PANTHER" id="PTHR22792">
    <property type="entry name" value="LUPUS LA PROTEIN-RELATED"/>
    <property type="match status" value="1"/>
</dbReference>
<evidence type="ECO:0000256" key="12">
    <source>
        <dbReference type="ARBA" id="ARBA00029640"/>
    </source>
</evidence>
<dbReference type="GeneID" id="136811495"/>
<evidence type="ECO:0000256" key="9">
    <source>
        <dbReference type="ARBA" id="ARBA00023163"/>
    </source>
</evidence>
<dbReference type="PROSITE" id="PS51939">
    <property type="entry name" value="XRRM"/>
    <property type="match status" value="1"/>
</dbReference>
<dbReference type="GO" id="GO:0006397">
    <property type="term" value="P:mRNA processing"/>
    <property type="evidence" value="ECO:0007669"/>
    <property type="project" value="UniProtKB-KW"/>
</dbReference>
<feature type="compositionally biased region" description="Basic and acidic residues" evidence="14">
    <location>
        <begin position="257"/>
        <end position="266"/>
    </location>
</feature>
<dbReference type="Proteomes" id="UP000594262">
    <property type="component" value="Unplaced"/>
</dbReference>
<evidence type="ECO:0000256" key="6">
    <source>
        <dbReference type="ARBA" id="ARBA00022871"/>
    </source>
</evidence>
<evidence type="ECO:0000256" key="7">
    <source>
        <dbReference type="ARBA" id="ARBA00022884"/>
    </source>
</evidence>
<feature type="compositionally biased region" description="Basic residues" evidence="14">
    <location>
        <begin position="296"/>
        <end position="305"/>
    </location>
</feature>
<keyword evidence="4" id="KW-0507">mRNA processing</keyword>
<keyword evidence="5" id="KW-0221">Differentiation</keyword>
<dbReference type="Gene3D" id="1.10.10.10">
    <property type="entry name" value="Winged helix-like DNA-binding domain superfamily/Winged helix DNA-binding domain"/>
    <property type="match status" value="1"/>
</dbReference>
<accession>A0A7M5VAW8</accession>
<dbReference type="InterPro" id="IPR036390">
    <property type="entry name" value="WH_DNA-bd_sf"/>
</dbReference>
<dbReference type="InterPro" id="IPR000504">
    <property type="entry name" value="RRM_dom"/>
</dbReference>
<dbReference type="InterPro" id="IPR035979">
    <property type="entry name" value="RBD_domain_sf"/>
</dbReference>
<dbReference type="Pfam" id="PF05383">
    <property type="entry name" value="La"/>
    <property type="match status" value="1"/>
</dbReference>
<keyword evidence="10" id="KW-0508">mRNA splicing</keyword>
<keyword evidence="11" id="KW-0539">Nucleus</keyword>
<dbReference type="PRINTS" id="PR00302">
    <property type="entry name" value="LUPUSLA"/>
</dbReference>
<dbReference type="RefSeq" id="XP_066924218.1">
    <property type="nucleotide sequence ID" value="XM_067068117.1"/>
</dbReference>
<feature type="compositionally biased region" description="Low complexity" evidence="14">
    <location>
        <begin position="267"/>
        <end position="291"/>
    </location>
</feature>
<evidence type="ECO:0000259" key="16">
    <source>
        <dbReference type="PROSITE" id="PS50961"/>
    </source>
</evidence>
<sequence length="557" mass="64786">MEVEEHHPKPRRRMKQVLNDIKETVEFYFSDANLRRDRFFRKEIDQSEDGYVDFKTLLNCNKVKSLEVDKQTLTKAIENSKVLELNEEKTKVKRCTTIPELNSEEADSRIIYVERLYAFVDHDWLKKVFSICGKIQYISLPRYKHDNKIKGFAFIEFATAEEAERACKVLNSVEKKSPKQEESSSPMKGHRKRKRSTSFCESESDAKKVLPEATLRRRRTVSECSNEAVSPAKTKKKRKSSLEDRSLSDLKGQIENNKFETDKEATTESSTEPTEANTDNENVEVTNNTDADSSQKKKKNRKHTKKDKEVKEVVVPPLYVISKAEWLSFKRQYKHLQRKEFQKLKRTTKILKSELVRRKELKEKFSSGQSSKTENREKKSQQNTAQGQIIATNNDNKIGQKRKHKDEPLVEIKENSKEQKANAEPSEKKTKNSSYELEPGSVIKVATSMESLTRDVIKTTLSPYGEIAYVDYINGALKGYVRFKSAESRKEVEETAKNKQDGWQFKIEDLKEGEEEAYFKKALEERAKRYELNEKKKQKRQQRGTMKVLKQAEDVAT</sequence>
<proteinExistence type="inferred from homology"/>
<evidence type="ECO:0000256" key="14">
    <source>
        <dbReference type="SAM" id="MobiDB-lite"/>
    </source>
</evidence>
<name>A0A7M5VAW8_9CNID</name>
<dbReference type="PROSITE" id="PS50961">
    <property type="entry name" value="HTH_LA"/>
    <property type="match status" value="1"/>
</dbReference>
<evidence type="ECO:0000256" key="3">
    <source>
        <dbReference type="ARBA" id="ARBA00015867"/>
    </source>
</evidence>
<dbReference type="InterPro" id="IPR002344">
    <property type="entry name" value="Lupus_La"/>
</dbReference>